<protein>
    <submittedName>
        <fullName evidence="1">Uncharacterized protein</fullName>
    </submittedName>
</protein>
<accession>A0A1T1HG41</accession>
<organism evidence="1 2">
    <name type="scientific">Oceanospirillum linum</name>
    <dbReference type="NCBI Taxonomy" id="966"/>
    <lineage>
        <taxon>Bacteria</taxon>
        <taxon>Pseudomonadati</taxon>
        <taxon>Pseudomonadota</taxon>
        <taxon>Gammaproteobacteria</taxon>
        <taxon>Oceanospirillales</taxon>
        <taxon>Oceanospirillaceae</taxon>
        <taxon>Oceanospirillum</taxon>
    </lineage>
</organism>
<name>A0A1T1HG41_OCELI</name>
<dbReference type="AlphaFoldDB" id="A0A1T1HG41"/>
<evidence type="ECO:0000313" key="2">
    <source>
        <dbReference type="Proteomes" id="UP000190064"/>
    </source>
</evidence>
<dbReference type="EMBL" id="MTSD02000001">
    <property type="protein sequence ID" value="OOV88813.1"/>
    <property type="molecule type" value="Genomic_DNA"/>
</dbReference>
<reference evidence="1" key="1">
    <citation type="submission" date="2017-02" db="EMBL/GenBank/DDBJ databases">
        <title>Draft Genome Sequence of the Salt Water Bacterium Oceanospirillum linum ATCC 11336.</title>
        <authorList>
            <person name="Trachtenberg A.M."/>
            <person name="Carney J.G."/>
            <person name="Linnane J.D."/>
            <person name="Rheaume B.A."/>
            <person name="Pitts N.L."/>
            <person name="Mykles D.L."/>
            <person name="Maclea K.S."/>
        </authorList>
    </citation>
    <scope>NUCLEOTIDE SEQUENCE [LARGE SCALE GENOMIC DNA]</scope>
    <source>
        <strain evidence="1">ATCC 11336</strain>
    </source>
</reference>
<sequence>MSATRKFRIAECIAKQAEVFFSLNSDSDRIFHHFGQFLQGVSGELAAFKNTELPQGQYLHTGRYIAVFAQFGRGYGNF</sequence>
<comment type="caution">
    <text evidence="1">The sequence shown here is derived from an EMBL/GenBank/DDBJ whole genome shotgun (WGS) entry which is preliminary data.</text>
</comment>
<evidence type="ECO:0000313" key="1">
    <source>
        <dbReference type="EMBL" id="OOV88813.1"/>
    </source>
</evidence>
<dbReference type="Proteomes" id="UP000190064">
    <property type="component" value="Unassembled WGS sequence"/>
</dbReference>
<proteinExistence type="predicted"/>
<keyword evidence="2" id="KW-1185">Reference proteome</keyword>
<dbReference type="STRING" id="966.BTA35_0204905"/>
<gene>
    <name evidence="1" type="ORF">BTA35_0204905</name>
</gene>